<dbReference type="CDD" id="cd00158">
    <property type="entry name" value="RHOD"/>
    <property type="match status" value="1"/>
</dbReference>
<dbReference type="AlphaFoldDB" id="A0AA96RHY7"/>
<keyword evidence="1" id="KW-0812">Transmembrane</keyword>
<reference evidence="3 4" key="1">
    <citation type="submission" date="2022-02" db="EMBL/GenBank/DDBJ databases">
        <title>Paenibacillus sp. MBLB1776 Whole Genome Shotgun Sequencing.</title>
        <authorList>
            <person name="Hwang C.Y."/>
            <person name="Cho E.-S."/>
            <person name="Seo M.-J."/>
        </authorList>
    </citation>
    <scope>NUCLEOTIDE SEQUENCE [LARGE SCALE GENOMIC DNA]</scope>
    <source>
        <strain evidence="3 4">MBLB1776</strain>
    </source>
</reference>
<dbReference type="InterPro" id="IPR036873">
    <property type="entry name" value="Rhodanese-like_dom_sf"/>
</dbReference>
<evidence type="ECO:0000256" key="1">
    <source>
        <dbReference type="SAM" id="Phobius"/>
    </source>
</evidence>
<gene>
    <name evidence="3" type="ORF">MJA45_13835</name>
</gene>
<name>A0AA96RHY7_9BACL</name>
<dbReference type="Proteomes" id="UP001305702">
    <property type="component" value="Chromosome"/>
</dbReference>
<dbReference type="PANTHER" id="PTHR43031:SF18">
    <property type="entry name" value="RHODANESE-RELATED SULFURTRANSFERASES"/>
    <property type="match status" value="1"/>
</dbReference>
<dbReference type="SMART" id="SM00450">
    <property type="entry name" value="RHOD"/>
    <property type="match status" value="1"/>
</dbReference>
<dbReference type="SUPFAM" id="SSF52821">
    <property type="entry name" value="Rhodanese/Cell cycle control phosphatase"/>
    <property type="match status" value="1"/>
</dbReference>
<keyword evidence="1" id="KW-0472">Membrane</keyword>
<feature type="domain" description="Rhodanese" evidence="2">
    <location>
        <begin position="28"/>
        <end position="110"/>
    </location>
</feature>
<evidence type="ECO:0000313" key="4">
    <source>
        <dbReference type="Proteomes" id="UP001305702"/>
    </source>
</evidence>
<proteinExistence type="predicted"/>
<organism evidence="3 4">
    <name type="scientific">Paenibacillus aurantius</name>
    <dbReference type="NCBI Taxonomy" id="2918900"/>
    <lineage>
        <taxon>Bacteria</taxon>
        <taxon>Bacillati</taxon>
        <taxon>Bacillota</taxon>
        <taxon>Bacilli</taxon>
        <taxon>Bacillales</taxon>
        <taxon>Paenibacillaceae</taxon>
        <taxon>Paenibacillus</taxon>
    </lineage>
</organism>
<dbReference type="Pfam" id="PF00581">
    <property type="entry name" value="Rhodanese"/>
    <property type="match status" value="1"/>
</dbReference>
<dbReference type="InterPro" id="IPR050229">
    <property type="entry name" value="GlpE_sulfurtransferase"/>
</dbReference>
<dbReference type="EMBL" id="CP130318">
    <property type="protein sequence ID" value="WNQ14051.1"/>
    <property type="molecule type" value="Genomic_DNA"/>
</dbReference>
<dbReference type="InterPro" id="IPR001763">
    <property type="entry name" value="Rhodanese-like_dom"/>
</dbReference>
<dbReference type="KEGG" id="paun:MJA45_13835"/>
<sequence length="111" mass="12124">MKKGVVEMDTGTILNILIIALLVWFGYKPLILDVREPGEYIGGYIAGAKNLPLSQLSRRLSEVSPDRPVLLYCRSGMRSQNAAKLLIKNGHQDLAHLQGGLNAWNGPLAGK</sequence>
<evidence type="ECO:0000259" key="2">
    <source>
        <dbReference type="PROSITE" id="PS50206"/>
    </source>
</evidence>
<keyword evidence="1" id="KW-1133">Transmembrane helix</keyword>
<dbReference type="Gene3D" id="3.40.250.10">
    <property type="entry name" value="Rhodanese-like domain"/>
    <property type="match status" value="1"/>
</dbReference>
<dbReference type="PROSITE" id="PS50206">
    <property type="entry name" value="RHODANESE_3"/>
    <property type="match status" value="1"/>
</dbReference>
<dbReference type="RefSeq" id="WP_315607833.1">
    <property type="nucleotide sequence ID" value="NZ_CP130318.1"/>
</dbReference>
<protein>
    <submittedName>
        <fullName evidence="3">Rhodanese-like domain-containing protein</fullName>
    </submittedName>
</protein>
<accession>A0AA96RHY7</accession>
<dbReference type="PANTHER" id="PTHR43031">
    <property type="entry name" value="FAD-DEPENDENT OXIDOREDUCTASE"/>
    <property type="match status" value="1"/>
</dbReference>
<keyword evidence="4" id="KW-1185">Reference proteome</keyword>
<evidence type="ECO:0000313" key="3">
    <source>
        <dbReference type="EMBL" id="WNQ14051.1"/>
    </source>
</evidence>
<feature type="transmembrane region" description="Helical" evidence="1">
    <location>
        <begin position="12"/>
        <end position="27"/>
    </location>
</feature>